<dbReference type="EMBL" id="PJEX01000186">
    <property type="protein sequence ID" value="TKW53430.1"/>
    <property type="molecule type" value="Genomic_DNA"/>
</dbReference>
<evidence type="ECO:0000313" key="3">
    <source>
        <dbReference type="Proteomes" id="UP000310108"/>
    </source>
</evidence>
<sequence>MPRRSVCLFKHSRLTLFFLKTSNITSSDHIIRITTYTPVSTQTKQKKTHARHAIMLNPPPPSGDNAPSSDTVTHTLNPFDHAAPHSRRLLRSFVFRLPKLPSNEEFAAIKYNILERLEAVMLEYPFLSDCVKCGPDGLMELAPRPPQDQTASDPDWRSDPSVLSTSEDYEDDYCRIRHRDSYSGLTAASIRDTGFPPLPSSEADHNYYFGRGVKPAMTLQVDFLTGQDTGYLILSFAALYTLADYASMDLIYKAFGVGLPPGDRPFSRVALNPLNHRLDLSLYQPARPMAINRIPEWSDISTRRIRPEKLPANPVNVIFAISSGSVDDLLRLVKAHLAGQSLLAMDHGICVAAWCWVAMTEARKRRPGRDPAHSSRTRSPVESIAAAAILIRKAVDSLNHEYICRRLWALSKATTSSLRNVNRVSNRMTRSNNEGVLFIPLSDFAAEMDFGIPFTAGGGLPVHCRHPAGTQEGLVNLLPRNASNGSNAS</sequence>
<accession>A0A4U6XCG3</accession>
<dbReference type="AlphaFoldDB" id="A0A4U6XCG3"/>
<evidence type="ECO:0000313" key="2">
    <source>
        <dbReference type="EMBL" id="TKW53430.1"/>
    </source>
</evidence>
<keyword evidence="3" id="KW-1185">Reference proteome</keyword>
<proteinExistence type="predicted"/>
<dbReference type="Gene3D" id="3.30.559.10">
    <property type="entry name" value="Chloramphenicol acetyltransferase-like domain"/>
    <property type="match status" value="1"/>
</dbReference>
<protein>
    <submittedName>
        <fullName evidence="2">Uncharacterized protein</fullName>
    </submittedName>
</protein>
<evidence type="ECO:0000256" key="1">
    <source>
        <dbReference type="SAM" id="MobiDB-lite"/>
    </source>
</evidence>
<gene>
    <name evidence="2" type="ORF">CTA1_8823</name>
</gene>
<dbReference type="InterPro" id="IPR023213">
    <property type="entry name" value="CAT-like_dom_sf"/>
</dbReference>
<dbReference type="Proteomes" id="UP000310108">
    <property type="component" value="Unassembled WGS sequence"/>
</dbReference>
<comment type="caution">
    <text evidence="2">The sequence shown here is derived from an EMBL/GenBank/DDBJ whole genome shotgun (WGS) entry which is preliminary data.</text>
</comment>
<name>A0A4U6XCG3_9PEZI</name>
<feature type="region of interest" description="Disordered" evidence="1">
    <location>
        <begin position="141"/>
        <end position="165"/>
    </location>
</feature>
<reference evidence="2 3" key="1">
    <citation type="journal article" date="2019" name="PLoS ONE">
        <title>Comparative genome analysis indicates high evolutionary potential of pathogenicity genes in Colletotrichum tanaceti.</title>
        <authorList>
            <person name="Lelwala R.V."/>
            <person name="Korhonen P.K."/>
            <person name="Young N.D."/>
            <person name="Scott J.B."/>
            <person name="Ades P.A."/>
            <person name="Gasser R.B."/>
            <person name="Taylor P.W.J."/>
        </authorList>
    </citation>
    <scope>NUCLEOTIDE SEQUENCE [LARGE SCALE GENOMIC DNA]</scope>
    <source>
        <strain evidence="2">BRIP57314</strain>
    </source>
</reference>
<organism evidence="2 3">
    <name type="scientific">Colletotrichum tanaceti</name>
    <dbReference type="NCBI Taxonomy" id="1306861"/>
    <lineage>
        <taxon>Eukaryota</taxon>
        <taxon>Fungi</taxon>
        <taxon>Dikarya</taxon>
        <taxon>Ascomycota</taxon>
        <taxon>Pezizomycotina</taxon>
        <taxon>Sordariomycetes</taxon>
        <taxon>Hypocreomycetidae</taxon>
        <taxon>Glomerellales</taxon>
        <taxon>Glomerellaceae</taxon>
        <taxon>Colletotrichum</taxon>
        <taxon>Colletotrichum destructivum species complex</taxon>
    </lineage>
</organism>